<dbReference type="PANTHER" id="PTHR33744">
    <property type="entry name" value="CARBOHYDRATE DIACID REGULATOR"/>
    <property type="match status" value="1"/>
</dbReference>
<dbReference type="Pfam" id="PF17853">
    <property type="entry name" value="GGDEF_2"/>
    <property type="match status" value="1"/>
</dbReference>
<organism evidence="4 5">
    <name type="scientific">Kribbella yunnanensis</name>
    <dbReference type="NCBI Taxonomy" id="190194"/>
    <lineage>
        <taxon>Bacteria</taxon>
        <taxon>Bacillati</taxon>
        <taxon>Actinomycetota</taxon>
        <taxon>Actinomycetes</taxon>
        <taxon>Propionibacteriales</taxon>
        <taxon>Kribbellaceae</taxon>
        <taxon>Kribbella</taxon>
    </lineage>
</organism>
<dbReference type="InterPro" id="IPR041522">
    <property type="entry name" value="CdaR_GGDEF"/>
</dbReference>
<comment type="caution">
    <text evidence="4">The sequence shown here is derived from an EMBL/GenBank/DDBJ whole genome shotgun (WGS) entry which is preliminary data.</text>
</comment>
<dbReference type="Pfam" id="PF13556">
    <property type="entry name" value="HTH_30"/>
    <property type="match status" value="1"/>
</dbReference>
<dbReference type="InterPro" id="IPR025736">
    <property type="entry name" value="PucR_C-HTH_dom"/>
</dbReference>
<accession>A0ABN2IWE4</accession>
<sequence length="418" mass="45831">METRGLQPIVDGLAERIGRNVAIDDPQIHLLAYSAQFGTTDVQRVHSIMQMRVDESLVKHVYREGIGVAQAPIRVSGIPEIEFLERLCFPVRCQGLLFGFLWIIDEDHSLPSESAELCMAAAAAAGEVLMRERFLNDERRLREAEVFGGLLSADDHVRAATYDEGLQGQLFGPAEACCCVLIRDMNSEHRNAAASSTALDHILRTLGQRIAPLSALAAVRDEEACGALLVHGDEQTIERLVEDSARALFREAVESLPGEFLPRVGVGSVERSVAQARLSYQNAKLATLIGAHVEDFAPVTMWSKLGVYQLLARFPGIETRETPLPPELRAVLADKGAEQMVETLETYLDLGGSVQASVKTLQLHRTTLYYRISRIEQLTGLSLSNGSDRLLLHIGLKLARLQGALPGQDHYAQPPSAL</sequence>
<gene>
    <name evidence="4" type="ORF">GCM10009745_71770</name>
</gene>
<dbReference type="Gene3D" id="1.10.10.2840">
    <property type="entry name" value="PucR C-terminal helix-turn-helix domain"/>
    <property type="match status" value="1"/>
</dbReference>
<keyword evidence="5" id="KW-1185">Reference proteome</keyword>
<protein>
    <submittedName>
        <fullName evidence="4">Helix-turn-helix domain-containing protein</fullName>
    </submittedName>
</protein>
<evidence type="ECO:0000259" key="3">
    <source>
        <dbReference type="Pfam" id="PF17853"/>
    </source>
</evidence>
<proteinExistence type="inferred from homology"/>
<feature type="domain" description="CdaR GGDEF-like" evidence="3">
    <location>
        <begin position="176"/>
        <end position="286"/>
    </location>
</feature>
<comment type="similarity">
    <text evidence="1">Belongs to the CdaR family.</text>
</comment>
<evidence type="ECO:0000256" key="1">
    <source>
        <dbReference type="ARBA" id="ARBA00006754"/>
    </source>
</evidence>
<reference evidence="4 5" key="1">
    <citation type="journal article" date="2019" name="Int. J. Syst. Evol. Microbiol.">
        <title>The Global Catalogue of Microorganisms (GCM) 10K type strain sequencing project: providing services to taxonomists for standard genome sequencing and annotation.</title>
        <authorList>
            <consortium name="The Broad Institute Genomics Platform"/>
            <consortium name="The Broad Institute Genome Sequencing Center for Infectious Disease"/>
            <person name="Wu L."/>
            <person name="Ma J."/>
        </authorList>
    </citation>
    <scope>NUCLEOTIDE SEQUENCE [LARGE SCALE GENOMIC DNA]</scope>
    <source>
        <strain evidence="4 5">JCM 14307</strain>
    </source>
</reference>
<dbReference type="InterPro" id="IPR042070">
    <property type="entry name" value="PucR_C-HTH_sf"/>
</dbReference>
<dbReference type="Proteomes" id="UP001500280">
    <property type="component" value="Unassembled WGS sequence"/>
</dbReference>
<evidence type="ECO:0000313" key="5">
    <source>
        <dbReference type="Proteomes" id="UP001500280"/>
    </source>
</evidence>
<name>A0ABN2IWE4_9ACTN</name>
<evidence type="ECO:0000313" key="4">
    <source>
        <dbReference type="EMBL" id="GAA1713150.1"/>
    </source>
</evidence>
<feature type="domain" description="PucR C-terminal helix-turn-helix" evidence="2">
    <location>
        <begin position="341"/>
        <end position="397"/>
    </location>
</feature>
<dbReference type="InterPro" id="IPR051448">
    <property type="entry name" value="CdaR-like_regulators"/>
</dbReference>
<dbReference type="EMBL" id="BAAANF010000023">
    <property type="protein sequence ID" value="GAA1713150.1"/>
    <property type="molecule type" value="Genomic_DNA"/>
</dbReference>
<dbReference type="PANTHER" id="PTHR33744:SF1">
    <property type="entry name" value="DNA-BINDING TRANSCRIPTIONAL ACTIVATOR ADER"/>
    <property type="match status" value="1"/>
</dbReference>
<dbReference type="RefSeq" id="WP_344162498.1">
    <property type="nucleotide sequence ID" value="NZ_BAAANF010000023.1"/>
</dbReference>
<evidence type="ECO:0000259" key="2">
    <source>
        <dbReference type="Pfam" id="PF13556"/>
    </source>
</evidence>